<dbReference type="InterPro" id="IPR050980">
    <property type="entry name" value="2C_sensor_his_kinase"/>
</dbReference>
<keyword evidence="8" id="KW-0472">Membrane</keyword>
<proteinExistence type="predicted"/>
<keyword evidence="3 11" id="KW-0808">Transferase</keyword>
<sequence length="342" mass="36734">MISPNVFSVALLSVAAVAFGLGVYALREARRRSVQSELAVVTDGGADEESQRLLLSGDDDRERYVDVESTPVYRGRGLYVGRLLTLQDVTDQVLREQRLNVLNRVLRHNVRHETNLILGHGETIAEDLSSTQREHLETMLASAEQLVDWSDRARFAERALDGVDGERREIPLGPALDGAVDRVRGAYPDANVEAPESVDVVVLGHSTLEWALYELVDNAVEHGSTGTRSEGHGDAVAPRAEAPGGDVERDTPADGETTGPEALVTVEDDGDAVTVVISDTGPGIPAAEQRVLAADEETPLEHGSGLGLWLVNWAVMAAGGEISFAENEPRGTVVRVTLPRAT</sequence>
<dbReference type="EC" id="2.7.13.3" evidence="2"/>
<evidence type="ECO:0000313" key="11">
    <source>
        <dbReference type="EMBL" id="MFD1645400.1"/>
    </source>
</evidence>
<dbReference type="PRINTS" id="PR00344">
    <property type="entry name" value="BCTRLSENSOR"/>
</dbReference>
<comment type="caution">
    <text evidence="11">The sequence shown here is derived from an EMBL/GenBank/DDBJ whole genome shotgun (WGS) entry which is preliminary data.</text>
</comment>
<evidence type="ECO:0000259" key="10">
    <source>
        <dbReference type="PROSITE" id="PS50113"/>
    </source>
</evidence>
<evidence type="ECO:0000256" key="2">
    <source>
        <dbReference type="ARBA" id="ARBA00012438"/>
    </source>
</evidence>
<feature type="transmembrane region" description="Helical" evidence="8">
    <location>
        <begin position="6"/>
        <end position="26"/>
    </location>
</feature>
<keyword evidence="4" id="KW-0547">Nucleotide-binding</keyword>
<evidence type="ECO:0000259" key="9">
    <source>
        <dbReference type="PROSITE" id="PS50109"/>
    </source>
</evidence>
<accession>A0ABD6DHX9</accession>
<keyword evidence="6" id="KW-0067">ATP-binding</keyword>
<evidence type="ECO:0000256" key="8">
    <source>
        <dbReference type="SAM" id="Phobius"/>
    </source>
</evidence>
<dbReference type="SUPFAM" id="SSF55874">
    <property type="entry name" value="ATPase domain of HSP90 chaperone/DNA topoisomerase II/histidine kinase"/>
    <property type="match status" value="1"/>
</dbReference>
<dbReference type="InterPro" id="IPR000700">
    <property type="entry name" value="PAS-assoc_C"/>
</dbReference>
<evidence type="ECO:0000256" key="4">
    <source>
        <dbReference type="ARBA" id="ARBA00022741"/>
    </source>
</evidence>
<evidence type="ECO:0000256" key="3">
    <source>
        <dbReference type="ARBA" id="ARBA00022679"/>
    </source>
</evidence>
<feature type="region of interest" description="Disordered" evidence="7">
    <location>
        <begin position="223"/>
        <end position="261"/>
    </location>
</feature>
<dbReference type="InterPro" id="IPR036890">
    <property type="entry name" value="HATPase_C_sf"/>
</dbReference>
<dbReference type="RefSeq" id="WP_256399088.1">
    <property type="nucleotide sequence ID" value="NZ_JANHJR010000001.1"/>
</dbReference>
<dbReference type="Proteomes" id="UP001597034">
    <property type="component" value="Unassembled WGS sequence"/>
</dbReference>
<evidence type="ECO:0000256" key="1">
    <source>
        <dbReference type="ARBA" id="ARBA00000085"/>
    </source>
</evidence>
<dbReference type="GO" id="GO:0004673">
    <property type="term" value="F:protein histidine kinase activity"/>
    <property type="evidence" value="ECO:0007669"/>
    <property type="project" value="UniProtKB-EC"/>
</dbReference>
<evidence type="ECO:0000256" key="6">
    <source>
        <dbReference type="ARBA" id="ARBA00022840"/>
    </source>
</evidence>
<organism evidence="11 12">
    <name type="scientific">Haloarchaeobius litoreus</name>
    <dbReference type="NCBI Taxonomy" id="755306"/>
    <lineage>
        <taxon>Archaea</taxon>
        <taxon>Methanobacteriati</taxon>
        <taxon>Methanobacteriota</taxon>
        <taxon>Stenosarchaea group</taxon>
        <taxon>Halobacteria</taxon>
        <taxon>Halobacteriales</taxon>
        <taxon>Halorubellaceae</taxon>
        <taxon>Haloarchaeobius</taxon>
    </lineage>
</organism>
<dbReference type="AlphaFoldDB" id="A0ABD6DHX9"/>
<keyword evidence="12" id="KW-1185">Reference proteome</keyword>
<keyword evidence="8" id="KW-1133">Transmembrane helix</keyword>
<dbReference type="InterPro" id="IPR003594">
    <property type="entry name" value="HATPase_dom"/>
</dbReference>
<dbReference type="Gene3D" id="3.30.450.20">
    <property type="entry name" value="PAS domain"/>
    <property type="match status" value="1"/>
</dbReference>
<feature type="domain" description="PAC" evidence="10">
    <location>
        <begin position="48"/>
        <end position="101"/>
    </location>
</feature>
<evidence type="ECO:0000313" key="12">
    <source>
        <dbReference type="Proteomes" id="UP001597034"/>
    </source>
</evidence>
<dbReference type="SMART" id="SM00387">
    <property type="entry name" value="HATPase_c"/>
    <property type="match status" value="1"/>
</dbReference>
<comment type="catalytic activity">
    <reaction evidence="1">
        <text>ATP + protein L-histidine = ADP + protein N-phospho-L-histidine.</text>
        <dbReference type="EC" id="2.7.13.3"/>
    </reaction>
</comment>
<dbReference type="EMBL" id="JBHUDO010000002">
    <property type="protein sequence ID" value="MFD1645400.1"/>
    <property type="molecule type" value="Genomic_DNA"/>
</dbReference>
<dbReference type="GO" id="GO:0005524">
    <property type="term" value="F:ATP binding"/>
    <property type="evidence" value="ECO:0007669"/>
    <property type="project" value="UniProtKB-KW"/>
</dbReference>
<dbReference type="PROSITE" id="PS50109">
    <property type="entry name" value="HIS_KIN"/>
    <property type="match status" value="1"/>
</dbReference>
<dbReference type="PROSITE" id="PS50113">
    <property type="entry name" value="PAC"/>
    <property type="match status" value="1"/>
</dbReference>
<dbReference type="PANTHER" id="PTHR44936">
    <property type="entry name" value="SENSOR PROTEIN CREC"/>
    <property type="match status" value="1"/>
</dbReference>
<keyword evidence="8" id="KW-0812">Transmembrane</keyword>
<evidence type="ECO:0000256" key="5">
    <source>
        <dbReference type="ARBA" id="ARBA00022777"/>
    </source>
</evidence>
<dbReference type="Gene3D" id="3.30.565.10">
    <property type="entry name" value="Histidine kinase-like ATPase, C-terminal domain"/>
    <property type="match status" value="1"/>
</dbReference>
<gene>
    <name evidence="11" type="ORF">ACFSBL_06880</name>
</gene>
<name>A0ABD6DHX9_9EURY</name>
<dbReference type="InterPro" id="IPR004358">
    <property type="entry name" value="Sig_transdc_His_kin-like_C"/>
</dbReference>
<reference evidence="11 12" key="1">
    <citation type="journal article" date="2019" name="Int. J. Syst. Evol. Microbiol.">
        <title>The Global Catalogue of Microorganisms (GCM) 10K type strain sequencing project: providing services to taxonomists for standard genome sequencing and annotation.</title>
        <authorList>
            <consortium name="The Broad Institute Genomics Platform"/>
            <consortium name="The Broad Institute Genome Sequencing Center for Infectious Disease"/>
            <person name="Wu L."/>
            <person name="Ma J."/>
        </authorList>
    </citation>
    <scope>NUCLEOTIDE SEQUENCE [LARGE SCALE GENOMIC DNA]</scope>
    <source>
        <strain evidence="11 12">CGMCC 1.10390</strain>
    </source>
</reference>
<dbReference type="Pfam" id="PF02518">
    <property type="entry name" value="HATPase_c"/>
    <property type="match status" value="1"/>
</dbReference>
<protein>
    <recommendedName>
        <fullName evidence="2">histidine kinase</fullName>
        <ecNumber evidence="2">2.7.13.3</ecNumber>
    </recommendedName>
</protein>
<keyword evidence="5 11" id="KW-0418">Kinase</keyword>
<dbReference type="PANTHER" id="PTHR44936:SF10">
    <property type="entry name" value="SENSOR PROTEIN RSTB"/>
    <property type="match status" value="1"/>
</dbReference>
<dbReference type="InterPro" id="IPR005467">
    <property type="entry name" value="His_kinase_dom"/>
</dbReference>
<evidence type="ECO:0000256" key="7">
    <source>
        <dbReference type="SAM" id="MobiDB-lite"/>
    </source>
</evidence>
<feature type="domain" description="Histidine kinase" evidence="9">
    <location>
        <begin position="105"/>
        <end position="342"/>
    </location>
</feature>